<evidence type="ECO:0000313" key="3">
    <source>
        <dbReference type="EMBL" id="RGD56439.1"/>
    </source>
</evidence>
<proteinExistence type="predicted"/>
<name>A0A372ZKQ4_9ACTN</name>
<feature type="domain" description="Ricin B lectin" evidence="2">
    <location>
        <begin position="50"/>
        <end position="125"/>
    </location>
</feature>
<evidence type="ECO:0000256" key="1">
    <source>
        <dbReference type="SAM" id="SignalP"/>
    </source>
</evidence>
<dbReference type="Gene3D" id="2.80.10.50">
    <property type="match status" value="2"/>
</dbReference>
<dbReference type="Pfam" id="PF14200">
    <property type="entry name" value="RicinB_lectin_2"/>
    <property type="match status" value="1"/>
</dbReference>
<evidence type="ECO:0000259" key="2">
    <source>
        <dbReference type="Pfam" id="PF14200"/>
    </source>
</evidence>
<accession>A0A372ZKQ4</accession>
<dbReference type="CDD" id="cd00161">
    <property type="entry name" value="beta-trefoil_Ricin-like"/>
    <property type="match status" value="1"/>
</dbReference>
<protein>
    <recommendedName>
        <fullName evidence="2">Ricin B lectin domain-containing protein</fullName>
    </recommendedName>
</protein>
<dbReference type="RefSeq" id="WP_117484858.1">
    <property type="nucleotide sequence ID" value="NZ_QVIG01000001.1"/>
</dbReference>
<dbReference type="PROSITE" id="PS50231">
    <property type="entry name" value="RICIN_B_LECTIN"/>
    <property type="match status" value="1"/>
</dbReference>
<feature type="chain" id="PRO_5016844242" description="Ricin B lectin domain-containing protein" evidence="1">
    <location>
        <begin position="37"/>
        <end position="197"/>
    </location>
</feature>
<dbReference type="EMBL" id="QVIG01000001">
    <property type="protein sequence ID" value="RGD56439.1"/>
    <property type="molecule type" value="Genomic_DNA"/>
</dbReference>
<comment type="caution">
    <text evidence="3">The sequence shown here is derived from an EMBL/GenBank/DDBJ whole genome shotgun (WGS) entry which is preliminary data.</text>
</comment>
<reference evidence="3 4" key="1">
    <citation type="submission" date="2018-08" db="EMBL/GenBank/DDBJ databases">
        <title>Diversity &amp; Physiological Properties of Lignin-Decomposing Actinobacteria from Soil.</title>
        <authorList>
            <person name="Roh S.G."/>
            <person name="Kim S.B."/>
        </authorList>
    </citation>
    <scope>NUCLEOTIDE SEQUENCE [LARGE SCALE GENOMIC DNA]</scope>
    <source>
        <strain evidence="3 4">MMS17-GH009</strain>
    </source>
</reference>
<dbReference type="SUPFAM" id="SSF50370">
    <property type="entry name" value="Ricin B-like lectins"/>
    <property type="match status" value="1"/>
</dbReference>
<gene>
    <name evidence="3" type="ORF">DR950_00325</name>
</gene>
<dbReference type="InterPro" id="IPR000772">
    <property type="entry name" value="Ricin_B_lectin"/>
</dbReference>
<feature type="signal peptide" evidence="1">
    <location>
        <begin position="1"/>
        <end position="36"/>
    </location>
</feature>
<keyword evidence="4" id="KW-1185">Reference proteome</keyword>
<sequence>MTNPLRRRTTGALRTLGAGILAALAGGTLLAAPASADTPPKFGWSDWNGWSCSGYYRINTPAGQVLDMSQGGTFFDGALIQYPWNGQRNQQWGLCRWPGAPEDTSSYVLRNRQNGDCIGSYDGGGVDASWISVFDCSGDIGPNQKFWKTVDPASGAFVLKLQHSGNWLAVAEAANANSIVAQYSYRATAFTLQQLNP</sequence>
<dbReference type="Proteomes" id="UP000263377">
    <property type="component" value="Unassembled WGS sequence"/>
</dbReference>
<evidence type="ECO:0000313" key="4">
    <source>
        <dbReference type="Proteomes" id="UP000263377"/>
    </source>
</evidence>
<keyword evidence="1" id="KW-0732">Signal</keyword>
<dbReference type="AlphaFoldDB" id="A0A372ZKQ4"/>
<organism evidence="3 4">
    <name type="scientific">Kitasatospora xanthocidica</name>
    <dbReference type="NCBI Taxonomy" id="83382"/>
    <lineage>
        <taxon>Bacteria</taxon>
        <taxon>Bacillati</taxon>
        <taxon>Actinomycetota</taxon>
        <taxon>Actinomycetes</taxon>
        <taxon>Kitasatosporales</taxon>
        <taxon>Streptomycetaceae</taxon>
        <taxon>Kitasatospora</taxon>
    </lineage>
</organism>
<dbReference type="InterPro" id="IPR035992">
    <property type="entry name" value="Ricin_B-like_lectins"/>
</dbReference>